<protein>
    <submittedName>
        <fullName evidence="1">Uncharacterized protein</fullName>
    </submittedName>
</protein>
<evidence type="ECO:0000313" key="1">
    <source>
        <dbReference type="EMBL" id="SVD19100.1"/>
    </source>
</evidence>
<name>A0A382TAE5_9ZZZZ</name>
<organism evidence="1">
    <name type="scientific">marine metagenome</name>
    <dbReference type="NCBI Taxonomy" id="408172"/>
    <lineage>
        <taxon>unclassified sequences</taxon>
        <taxon>metagenomes</taxon>
        <taxon>ecological metagenomes</taxon>
    </lineage>
</organism>
<proteinExistence type="predicted"/>
<reference evidence="1" key="1">
    <citation type="submission" date="2018-05" db="EMBL/GenBank/DDBJ databases">
        <authorList>
            <person name="Lanie J.A."/>
            <person name="Ng W.-L."/>
            <person name="Kazmierczak K.M."/>
            <person name="Andrzejewski T.M."/>
            <person name="Davidsen T.M."/>
            <person name="Wayne K.J."/>
            <person name="Tettelin H."/>
            <person name="Glass J.I."/>
            <person name="Rusch D."/>
            <person name="Podicherti R."/>
            <person name="Tsui H.-C.T."/>
            <person name="Winkler M.E."/>
        </authorList>
    </citation>
    <scope>NUCLEOTIDE SEQUENCE</scope>
</reference>
<accession>A0A382TAE5</accession>
<gene>
    <name evidence="1" type="ORF">METZ01_LOCUS371954</name>
</gene>
<dbReference type="AlphaFoldDB" id="A0A382TAE5"/>
<sequence>MMVYPVAGILHRATSHMAHARISANEGFDSSHFRSRSLCLICQWSALSSGAIKHDRILAIWDFIPRL</sequence>
<dbReference type="EMBL" id="UINC01135132">
    <property type="protein sequence ID" value="SVD19100.1"/>
    <property type="molecule type" value="Genomic_DNA"/>
</dbReference>